<feature type="transmembrane region" description="Helical" evidence="11">
    <location>
        <begin position="286"/>
        <end position="302"/>
    </location>
</feature>
<dbReference type="InParanoid" id="A0A507AS80"/>
<evidence type="ECO:0000256" key="8">
    <source>
        <dbReference type="ARBA" id="ARBA00023136"/>
    </source>
</evidence>
<evidence type="ECO:0000256" key="6">
    <source>
        <dbReference type="ARBA" id="ARBA00022989"/>
    </source>
</evidence>
<feature type="compositionally biased region" description="Low complexity" evidence="10">
    <location>
        <begin position="385"/>
        <end position="395"/>
    </location>
</feature>
<dbReference type="AlphaFoldDB" id="A0A507AS80"/>
<evidence type="ECO:0000256" key="2">
    <source>
        <dbReference type="ARBA" id="ARBA00009877"/>
    </source>
</evidence>
<dbReference type="Pfam" id="PF02096">
    <property type="entry name" value="60KD_IMP"/>
    <property type="match status" value="1"/>
</dbReference>
<comment type="subcellular location">
    <subcellularLocation>
        <location evidence="9">Membrane</location>
        <topology evidence="9">Multi-pass membrane protein</topology>
    </subcellularLocation>
    <subcellularLocation>
        <location evidence="1">Mitochondrion inner membrane</location>
        <topology evidence="1">Multi-pass membrane protein</topology>
    </subcellularLocation>
</comment>
<keyword evidence="3 9" id="KW-0812">Transmembrane</keyword>
<protein>
    <recommendedName>
        <fullName evidence="12">Membrane insertase YidC/Oxa/ALB C-terminal domain-containing protein</fullName>
    </recommendedName>
</protein>
<dbReference type="InterPro" id="IPR001708">
    <property type="entry name" value="YidC/ALB3/OXA1/COX18"/>
</dbReference>
<dbReference type="CDD" id="cd20069">
    <property type="entry name" value="5TM_Oxa1-like"/>
    <property type="match status" value="1"/>
</dbReference>
<organism evidence="13 14">
    <name type="scientific">Thyridium curvatum</name>
    <dbReference type="NCBI Taxonomy" id="1093900"/>
    <lineage>
        <taxon>Eukaryota</taxon>
        <taxon>Fungi</taxon>
        <taxon>Dikarya</taxon>
        <taxon>Ascomycota</taxon>
        <taxon>Pezizomycotina</taxon>
        <taxon>Sordariomycetes</taxon>
        <taxon>Sordariomycetidae</taxon>
        <taxon>Thyridiales</taxon>
        <taxon>Thyridiaceae</taxon>
        <taxon>Thyridium</taxon>
    </lineage>
</organism>
<reference evidence="13 14" key="1">
    <citation type="submission" date="2019-06" db="EMBL/GenBank/DDBJ databases">
        <title>Draft genome sequence of the filamentous fungus Phialemoniopsis curvata isolated from diesel fuel.</title>
        <authorList>
            <person name="Varaljay V.A."/>
            <person name="Lyon W.J."/>
            <person name="Crouch A.L."/>
            <person name="Drake C.E."/>
            <person name="Hollomon J.M."/>
            <person name="Nadeau L.J."/>
            <person name="Nunn H.S."/>
            <person name="Stevenson B.S."/>
            <person name="Bojanowski C.L."/>
            <person name="Crookes-Goodson W.J."/>
        </authorList>
    </citation>
    <scope>NUCLEOTIDE SEQUENCE [LARGE SCALE GENOMIC DNA]</scope>
    <source>
        <strain evidence="13 14">D216</strain>
    </source>
</reference>
<dbReference type="RefSeq" id="XP_030991267.1">
    <property type="nucleotide sequence ID" value="XM_031144249.1"/>
</dbReference>
<evidence type="ECO:0000256" key="10">
    <source>
        <dbReference type="SAM" id="MobiDB-lite"/>
    </source>
</evidence>
<keyword evidence="8 11" id="KW-0472">Membrane</keyword>
<feature type="transmembrane region" description="Helical" evidence="11">
    <location>
        <begin position="323"/>
        <end position="349"/>
    </location>
</feature>
<feature type="compositionally biased region" description="Polar residues" evidence="10">
    <location>
        <begin position="397"/>
        <end position="408"/>
    </location>
</feature>
<keyword evidence="4" id="KW-0999">Mitochondrion inner membrane</keyword>
<dbReference type="GO" id="GO:0005743">
    <property type="term" value="C:mitochondrial inner membrane"/>
    <property type="evidence" value="ECO:0007669"/>
    <property type="project" value="UniProtKB-SubCell"/>
</dbReference>
<feature type="region of interest" description="Disordered" evidence="10">
    <location>
        <begin position="385"/>
        <end position="422"/>
    </location>
</feature>
<dbReference type="PANTHER" id="PTHR12428">
    <property type="entry name" value="OXA1"/>
    <property type="match status" value="1"/>
</dbReference>
<evidence type="ECO:0000256" key="3">
    <source>
        <dbReference type="ARBA" id="ARBA00022692"/>
    </source>
</evidence>
<comment type="caution">
    <text evidence="13">The sequence shown here is derived from an EMBL/GenBank/DDBJ whole genome shotgun (WGS) entry which is preliminary data.</text>
</comment>
<accession>A0A507AS80</accession>
<keyword evidence="6 11" id="KW-1133">Transmembrane helix</keyword>
<feature type="transmembrane region" description="Helical" evidence="11">
    <location>
        <begin position="159"/>
        <end position="181"/>
    </location>
</feature>
<evidence type="ECO:0000256" key="4">
    <source>
        <dbReference type="ARBA" id="ARBA00022792"/>
    </source>
</evidence>
<evidence type="ECO:0000256" key="1">
    <source>
        <dbReference type="ARBA" id="ARBA00004448"/>
    </source>
</evidence>
<dbReference type="STRING" id="1093900.A0A507AS80"/>
<evidence type="ECO:0000256" key="5">
    <source>
        <dbReference type="ARBA" id="ARBA00022946"/>
    </source>
</evidence>
<comment type="similarity">
    <text evidence="2 9">Belongs to the OXA1/ALB3/YidC family.</text>
</comment>
<dbReference type="GO" id="GO:0032977">
    <property type="term" value="F:membrane insertase activity"/>
    <property type="evidence" value="ECO:0007669"/>
    <property type="project" value="InterPro"/>
</dbReference>
<keyword evidence="5" id="KW-0809">Transit peptide</keyword>
<dbReference type="PANTHER" id="PTHR12428:SF66">
    <property type="entry name" value="MITOCHONDRIAL INNER MEMBRANE PROTEIN OXA1L"/>
    <property type="match status" value="1"/>
</dbReference>
<dbReference type="OrthoDB" id="2148490at2759"/>
<sequence>MIPGRGLVRPGQALGLRFVSRSRPATLPVRQIITPGTLRLFGSSPGSRNARIFKGSLLGASGGLVRGSSLTSATVLSAALLPRHIRFNSTQPMPTSSAESAGPVIDATSITPLDFETGSSLLNMPEQIGYLHALGLDFGYGPTSCLQWLLEHVHVYSGLPWWGSIAALTVLLRVAIFRPSLKASEHSQKMQDLRKDPRFNDAFARMQSAGRRSGPQAQAEMMEARQTMSGMQRAAGVQMWRTFVPLINIPIGLGMFRLLRSMASLPVPGLEEGGMLWFQNLTVPDPYFILPIASAATMFLIMRQTLPYMAPQQASMMKMIQYVLTPLSLIITANMASGLQFFFFVSGLLQYLQSWLFYQPWLRKWANLGPPPRPDANALNIFASPAAANPSKPSTPQTPLSSAQTQYRAPTRAAAGDQQASTEARIDTNNPITNVKNTVGNLRQRLTNYADGQKKDTEYQKAQDFEKKRELEEKEKFYQRMEERRLRKLEKKGRQ</sequence>
<dbReference type="EMBL" id="SKBQ01000066">
    <property type="protein sequence ID" value="TPX09556.1"/>
    <property type="molecule type" value="Genomic_DNA"/>
</dbReference>
<dbReference type="GO" id="GO:0032979">
    <property type="term" value="P:protein insertion into mitochondrial inner membrane from matrix"/>
    <property type="evidence" value="ECO:0007669"/>
    <property type="project" value="TreeGrafter"/>
</dbReference>
<gene>
    <name evidence="13" type="ORF">E0L32_009299</name>
</gene>
<evidence type="ECO:0000259" key="12">
    <source>
        <dbReference type="Pfam" id="PF02096"/>
    </source>
</evidence>
<feature type="domain" description="Membrane insertase YidC/Oxa/ALB C-terminal" evidence="12">
    <location>
        <begin position="161"/>
        <end position="358"/>
    </location>
</feature>
<evidence type="ECO:0000256" key="7">
    <source>
        <dbReference type="ARBA" id="ARBA00023128"/>
    </source>
</evidence>
<name>A0A507AS80_9PEZI</name>
<dbReference type="GeneID" id="41976746"/>
<dbReference type="Proteomes" id="UP000319257">
    <property type="component" value="Unassembled WGS sequence"/>
</dbReference>
<dbReference type="FunCoup" id="A0A507AS80">
    <property type="interactions" value="577"/>
</dbReference>
<dbReference type="InterPro" id="IPR028055">
    <property type="entry name" value="YidC/Oxa/ALB_C"/>
</dbReference>
<evidence type="ECO:0000256" key="9">
    <source>
        <dbReference type="RuleBase" id="RU003945"/>
    </source>
</evidence>
<feature type="transmembrane region" description="Helical" evidence="11">
    <location>
        <begin position="239"/>
        <end position="259"/>
    </location>
</feature>
<evidence type="ECO:0000313" key="14">
    <source>
        <dbReference type="Proteomes" id="UP000319257"/>
    </source>
</evidence>
<proteinExistence type="inferred from homology"/>
<evidence type="ECO:0000256" key="11">
    <source>
        <dbReference type="SAM" id="Phobius"/>
    </source>
</evidence>
<evidence type="ECO:0000313" key="13">
    <source>
        <dbReference type="EMBL" id="TPX09556.1"/>
    </source>
</evidence>
<keyword evidence="7" id="KW-0496">Mitochondrion</keyword>
<keyword evidence="14" id="KW-1185">Reference proteome</keyword>